<evidence type="ECO:0000259" key="11">
    <source>
        <dbReference type="Pfam" id="PF02771"/>
    </source>
</evidence>
<protein>
    <recommendedName>
        <fullName evidence="7">Cyclohexane-1-carbonyl-CoA dehydrogenase</fullName>
        <ecNumber evidence="6">1.3.8.11</ecNumber>
    </recommendedName>
</protein>
<evidence type="ECO:0000259" key="9">
    <source>
        <dbReference type="Pfam" id="PF00441"/>
    </source>
</evidence>
<dbReference type="OrthoDB" id="9775090at2"/>
<keyword evidence="13" id="KW-1185">Reference proteome</keyword>
<dbReference type="PROSITE" id="PS00073">
    <property type="entry name" value="ACYL_COA_DH_2"/>
    <property type="match status" value="1"/>
</dbReference>
<dbReference type="AlphaFoldDB" id="A0A1I3EKG3"/>
<dbReference type="FunFam" id="1.10.540.10:FF:000001">
    <property type="entry name" value="Very long-chain-specific acyl-CoA dehydrogenase, mitochondrial"/>
    <property type="match status" value="1"/>
</dbReference>
<sequence length="391" mass="42473">MANAGVDDDIFEALLETVERFVRERLIPAEPTVEENDEIPADIVAEMKAMGLFGISIGEEYGGLGLSTMQEARLIEALCNASLVFRSLIGTTVGIGSQGIVMDGTEAQKREWLPKLATGEAISAFALTEPDYGSDASRIKTSARREGDDFIINGTKRYITNAPYASVFTLMARSNPEISGARGISAFIVPADTPGITVAKPDKKMGQRGAKTADVIFENVRVPAASIVGGPENEGKGFVTAMKVLDRGRVHISAMATGTSQRMLNEATDYAMDRKTMEKPIAEHQLVQAMLADCQTEIYAMRSLAHMAAKLYDEKGAAPMEAACAKYFTTEAAGRIADRCVQIFGGAGYMAEYAIERLYRDVRLLRIYEGTSQIQQTTIAKGLVKRRAEQR</sequence>
<dbReference type="Pfam" id="PF02771">
    <property type="entry name" value="Acyl-CoA_dh_N"/>
    <property type="match status" value="1"/>
</dbReference>
<evidence type="ECO:0000259" key="10">
    <source>
        <dbReference type="Pfam" id="PF02770"/>
    </source>
</evidence>
<keyword evidence="3 8" id="KW-0285">Flavoprotein</keyword>
<dbReference type="RefSeq" id="WP_092859203.1">
    <property type="nucleotide sequence ID" value="NZ_FOQH01000003.1"/>
</dbReference>
<feature type="domain" description="Acyl-CoA oxidase/dehydrogenase middle" evidence="10">
    <location>
        <begin position="124"/>
        <end position="220"/>
    </location>
</feature>
<dbReference type="FunFam" id="1.20.140.10:FF:000001">
    <property type="entry name" value="Acyl-CoA dehydrogenase"/>
    <property type="match status" value="1"/>
</dbReference>
<dbReference type="InterPro" id="IPR009100">
    <property type="entry name" value="AcylCoA_DH/oxidase_NM_dom_sf"/>
</dbReference>
<evidence type="ECO:0000256" key="3">
    <source>
        <dbReference type="ARBA" id="ARBA00022630"/>
    </source>
</evidence>
<dbReference type="InterPro" id="IPR037069">
    <property type="entry name" value="AcylCoA_DH/ox_N_sf"/>
</dbReference>
<evidence type="ECO:0000256" key="2">
    <source>
        <dbReference type="ARBA" id="ARBA00009347"/>
    </source>
</evidence>
<reference evidence="12 13" key="1">
    <citation type="submission" date="2016-10" db="EMBL/GenBank/DDBJ databases">
        <authorList>
            <person name="de Groot N.N."/>
        </authorList>
    </citation>
    <scope>NUCLEOTIDE SEQUENCE [LARGE SCALE GENOMIC DNA]</scope>
    <source>
        <strain evidence="12 13">CGMCC 1.11030</strain>
    </source>
</reference>
<evidence type="ECO:0000256" key="6">
    <source>
        <dbReference type="ARBA" id="ARBA00066361"/>
    </source>
</evidence>
<proteinExistence type="inferred from homology"/>
<evidence type="ECO:0000313" key="13">
    <source>
        <dbReference type="Proteomes" id="UP000199377"/>
    </source>
</evidence>
<evidence type="ECO:0000256" key="4">
    <source>
        <dbReference type="ARBA" id="ARBA00022827"/>
    </source>
</evidence>
<dbReference type="Gene3D" id="2.40.110.10">
    <property type="entry name" value="Butyryl-CoA Dehydrogenase, subunit A, domain 2"/>
    <property type="match status" value="1"/>
</dbReference>
<feature type="domain" description="Acyl-CoA dehydrogenase/oxidase C-terminal" evidence="9">
    <location>
        <begin position="235"/>
        <end position="383"/>
    </location>
</feature>
<dbReference type="Pfam" id="PF02770">
    <property type="entry name" value="Acyl-CoA_dh_M"/>
    <property type="match status" value="1"/>
</dbReference>
<dbReference type="InterPro" id="IPR006089">
    <property type="entry name" value="Acyl-CoA_DH_CS"/>
</dbReference>
<feature type="domain" description="Acyl-CoA dehydrogenase/oxidase N-terminal" evidence="11">
    <location>
        <begin position="12"/>
        <end position="120"/>
    </location>
</feature>
<dbReference type="EMBL" id="FOQH01000003">
    <property type="protein sequence ID" value="SFH99466.1"/>
    <property type="molecule type" value="Genomic_DNA"/>
</dbReference>
<dbReference type="Pfam" id="PF00441">
    <property type="entry name" value="Acyl-CoA_dh_1"/>
    <property type="match status" value="1"/>
</dbReference>
<evidence type="ECO:0000256" key="7">
    <source>
        <dbReference type="ARBA" id="ARBA00067292"/>
    </source>
</evidence>
<dbReference type="GO" id="GO:0003995">
    <property type="term" value="F:acyl-CoA dehydrogenase activity"/>
    <property type="evidence" value="ECO:0007669"/>
    <property type="project" value="InterPro"/>
</dbReference>
<dbReference type="PANTHER" id="PTHR43884">
    <property type="entry name" value="ACYL-COA DEHYDROGENASE"/>
    <property type="match status" value="1"/>
</dbReference>
<name>A0A1I3EKG3_9RHOB</name>
<evidence type="ECO:0000256" key="5">
    <source>
        <dbReference type="ARBA" id="ARBA00023002"/>
    </source>
</evidence>
<keyword evidence="4 8" id="KW-0274">FAD</keyword>
<comment type="similarity">
    <text evidence="2 8">Belongs to the acyl-CoA dehydrogenase family.</text>
</comment>
<accession>A0A1I3EKG3</accession>
<evidence type="ECO:0000256" key="1">
    <source>
        <dbReference type="ARBA" id="ARBA00001974"/>
    </source>
</evidence>
<dbReference type="InterPro" id="IPR009075">
    <property type="entry name" value="AcylCo_DH/oxidase_C"/>
</dbReference>
<dbReference type="FunFam" id="2.40.110.10:FF:000009">
    <property type="entry name" value="Acyl-CoA dehydrogenase"/>
    <property type="match status" value="1"/>
</dbReference>
<organism evidence="12 13">
    <name type="scientific">Albimonas pacifica</name>
    <dbReference type="NCBI Taxonomy" id="1114924"/>
    <lineage>
        <taxon>Bacteria</taxon>
        <taxon>Pseudomonadati</taxon>
        <taxon>Pseudomonadota</taxon>
        <taxon>Alphaproteobacteria</taxon>
        <taxon>Rhodobacterales</taxon>
        <taxon>Paracoccaceae</taxon>
        <taxon>Albimonas</taxon>
    </lineage>
</organism>
<dbReference type="PANTHER" id="PTHR43884:SF9">
    <property type="entry name" value="COMPLEX I ASSEMBLY FACTOR ACAD9, MITOCHONDRIAL"/>
    <property type="match status" value="1"/>
</dbReference>
<evidence type="ECO:0000313" key="12">
    <source>
        <dbReference type="EMBL" id="SFH99466.1"/>
    </source>
</evidence>
<gene>
    <name evidence="12" type="ORF">SAMN05216258_103436</name>
</gene>
<dbReference type="Gene3D" id="1.20.140.10">
    <property type="entry name" value="Butyryl-CoA Dehydrogenase, subunit A, domain 3"/>
    <property type="match status" value="1"/>
</dbReference>
<keyword evidence="5 8" id="KW-0560">Oxidoreductase</keyword>
<dbReference type="SUPFAM" id="SSF47203">
    <property type="entry name" value="Acyl-CoA dehydrogenase C-terminal domain-like"/>
    <property type="match status" value="1"/>
</dbReference>
<evidence type="ECO:0000256" key="8">
    <source>
        <dbReference type="RuleBase" id="RU362125"/>
    </source>
</evidence>
<comment type="cofactor">
    <cofactor evidence="1 8">
        <name>FAD</name>
        <dbReference type="ChEBI" id="CHEBI:57692"/>
    </cofactor>
</comment>
<dbReference type="EC" id="1.3.8.11" evidence="6"/>
<dbReference type="PIRSF" id="PIRSF016578">
    <property type="entry name" value="HsaA"/>
    <property type="match status" value="1"/>
</dbReference>
<dbReference type="STRING" id="1114924.SAMN05216258_103436"/>
<dbReference type="GO" id="GO:0050660">
    <property type="term" value="F:flavin adenine dinucleotide binding"/>
    <property type="evidence" value="ECO:0007669"/>
    <property type="project" value="InterPro"/>
</dbReference>
<dbReference type="Proteomes" id="UP000199377">
    <property type="component" value="Unassembled WGS sequence"/>
</dbReference>
<dbReference type="InterPro" id="IPR006091">
    <property type="entry name" value="Acyl-CoA_Oxase/DH_mid-dom"/>
</dbReference>
<dbReference type="InterPro" id="IPR036250">
    <property type="entry name" value="AcylCo_DH-like_C"/>
</dbReference>
<dbReference type="InterPro" id="IPR013786">
    <property type="entry name" value="AcylCoA_DH/ox_N"/>
</dbReference>
<dbReference type="SUPFAM" id="SSF56645">
    <property type="entry name" value="Acyl-CoA dehydrogenase NM domain-like"/>
    <property type="match status" value="1"/>
</dbReference>
<dbReference type="Gene3D" id="1.10.540.10">
    <property type="entry name" value="Acyl-CoA dehydrogenase/oxidase, N-terminal domain"/>
    <property type="match status" value="1"/>
</dbReference>
<dbReference type="InterPro" id="IPR046373">
    <property type="entry name" value="Acyl-CoA_Oxase/DH_mid-dom_sf"/>
</dbReference>